<dbReference type="AlphaFoldDB" id="A0A2K9PR61"/>
<keyword evidence="2" id="KW-1185">Reference proteome</keyword>
<dbReference type="SUPFAM" id="SSF55729">
    <property type="entry name" value="Acyl-CoA N-acyltransferases (Nat)"/>
    <property type="match status" value="1"/>
</dbReference>
<dbReference type="InterPro" id="IPR016181">
    <property type="entry name" value="Acyl_CoA_acyltransferase"/>
</dbReference>
<dbReference type="RefSeq" id="WP_102756198.1">
    <property type="nucleotide sequence ID" value="NZ_CP025791.1"/>
</dbReference>
<reference evidence="1 2" key="1">
    <citation type="submission" date="2018-01" db="EMBL/GenBank/DDBJ databases">
        <title>Complete genome sequence of Flavivirga eckloniae ECD14 isolated from seaweed Ecklonia cava.</title>
        <authorList>
            <person name="Lee J.H."/>
            <person name="Baik K.S."/>
            <person name="Seong C.N."/>
        </authorList>
    </citation>
    <scope>NUCLEOTIDE SEQUENCE [LARGE SCALE GENOMIC DNA]</scope>
    <source>
        <strain evidence="1 2">ECD14</strain>
    </source>
</reference>
<sequence length="163" mass="19119">MNLLKKLIPKRIEQLVYVLNKNEELPSLKIGFNIEESLITNNYNSKKKKTKHQLLINQDIVYTSNTFEKVHFMKSINEYNSLVIGDCFTYKNYRGLSIYPFMLQKVAKEMFQKVNKIFILVSPENAASIRGIEKAGFTLLYKVSTIRVGVFYFLTRKTYQNKI</sequence>
<evidence type="ECO:0008006" key="3">
    <source>
        <dbReference type="Google" id="ProtNLM"/>
    </source>
</evidence>
<dbReference type="Gene3D" id="3.40.630.30">
    <property type="match status" value="1"/>
</dbReference>
<accession>A0A2K9PR61</accession>
<organism evidence="1 2">
    <name type="scientific">Flavivirga eckloniae</name>
    <dbReference type="NCBI Taxonomy" id="1803846"/>
    <lineage>
        <taxon>Bacteria</taxon>
        <taxon>Pseudomonadati</taxon>
        <taxon>Bacteroidota</taxon>
        <taxon>Flavobacteriia</taxon>
        <taxon>Flavobacteriales</taxon>
        <taxon>Flavobacteriaceae</taxon>
        <taxon>Flavivirga</taxon>
    </lineage>
</organism>
<gene>
    <name evidence="1" type="ORF">C1H87_12830</name>
</gene>
<evidence type="ECO:0000313" key="1">
    <source>
        <dbReference type="EMBL" id="AUP79544.1"/>
    </source>
</evidence>
<dbReference type="OrthoDB" id="825269at2"/>
<dbReference type="KEGG" id="fek:C1H87_12830"/>
<evidence type="ECO:0000313" key="2">
    <source>
        <dbReference type="Proteomes" id="UP000235826"/>
    </source>
</evidence>
<name>A0A2K9PR61_9FLAO</name>
<proteinExistence type="predicted"/>
<dbReference type="Proteomes" id="UP000235826">
    <property type="component" value="Chromosome"/>
</dbReference>
<dbReference type="EMBL" id="CP025791">
    <property type="protein sequence ID" value="AUP79544.1"/>
    <property type="molecule type" value="Genomic_DNA"/>
</dbReference>
<protein>
    <recommendedName>
        <fullName evidence="3">N-acetyltransferase domain-containing protein</fullName>
    </recommendedName>
</protein>